<dbReference type="PANTHER" id="PTHR45786">
    <property type="entry name" value="DNA BINDING PROTEIN-LIKE"/>
    <property type="match status" value="1"/>
</dbReference>
<gene>
    <name evidence="2" type="ORF">Tci_046568</name>
</gene>
<dbReference type="EMBL" id="BKCJ010006913">
    <property type="protein sequence ID" value="GEU74590.1"/>
    <property type="molecule type" value="Genomic_DNA"/>
</dbReference>
<dbReference type="InterPro" id="IPR027417">
    <property type="entry name" value="P-loop_NTPase"/>
</dbReference>
<proteinExistence type="predicted"/>
<protein>
    <recommendedName>
        <fullName evidence="1">Helitron helicase-like domain-containing protein</fullName>
    </recommendedName>
</protein>
<comment type="caution">
    <text evidence="2">The sequence shown here is derived from an EMBL/GenBank/DDBJ whole genome shotgun (WGS) entry which is preliminary data.</text>
</comment>
<dbReference type="Pfam" id="PF14214">
    <property type="entry name" value="Helitron_like_N"/>
    <property type="match status" value="1"/>
</dbReference>
<dbReference type="AlphaFoldDB" id="A0A6L2MLJ7"/>
<evidence type="ECO:0000313" key="2">
    <source>
        <dbReference type="EMBL" id="GEU74590.1"/>
    </source>
</evidence>
<evidence type="ECO:0000259" key="1">
    <source>
        <dbReference type="Pfam" id="PF14214"/>
    </source>
</evidence>
<dbReference type="InterPro" id="IPR025476">
    <property type="entry name" value="Helitron_helicase-like"/>
</dbReference>
<name>A0A6L2MLJ7_TANCI</name>
<reference evidence="2" key="1">
    <citation type="journal article" date="2019" name="Sci. Rep.">
        <title>Draft genome of Tanacetum cinerariifolium, the natural source of mosquito coil.</title>
        <authorList>
            <person name="Yamashiro T."/>
            <person name="Shiraishi A."/>
            <person name="Satake H."/>
            <person name="Nakayama K."/>
        </authorList>
    </citation>
    <scope>NUCLEOTIDE SEQUENCE</scope>
</reference>
<dbReference type="SUPFAM" id="SSF52540">
    <property type="entry name" value="P-loop containing nucleoside triphosphate hydrolases"/>
    <property type="match status" value="1"/>
</dbReference>
<feature type="domain" description="Helitron helicase-like" evidence="1">
    <location>
        <begin position="276"/>
        <end position="342"/>
    </location>
</feature>
<sequence>MQTKTELTLEQTQQDVSDEVLAIRNTKLLYGIEDSHHGSSDTMHNPPQPLKGRKAHSYCDLRIADIHASGLDLKQKGTASTLRYAHTRSRRRPGDADVPAFYHDLGPPSYQCFMCNVTMWYDERNDKAKRAINLSLSLCCQEATIDHSISTGRGPYTFRINGQNYHLMGSLLSAEGAPPRLLSKRTAARQYNTPTVFEVAALIINDFGDGIPSRDIVVNKNNTGPQRISELHPNYMALQYPLLFPYGEDRFYEKINYYSNGGSQKTKHGYVTMKEYYAYIIQQRNNKGTILLRRGRLFQQYLVDAFTAIEEQRLKWTKNNQDTLRIDPYHNLYDAITRGDTSATGLGKIIAGLPHAHILMWLEECFKCMMPDETNDIISAKLPSLTHDPDGGAWSFEELRPLQLWEENWFPLSGDILYKKQKLYKYPELQLTDERLRNYCLLEALAFDVNKSKIASDTYLDFTLRQTDNEYFKEREILTPRNDDVDAINEYMFKKLGGAQVTYTGADKFCKASTDTADQHHLPVEFLNSLNFPGIPPCLMLKKETPHNAHTERDNVVIHRIVLTSKQSKWPFVLKQRQFPVKAFYAMTINKIQGKSLNYIGLYLPNLVFSHSQLYKALSRVTSPEGLKILIIEEEDKEFKNHTRNIIFKEAFNNLS</sequence>
<organism evidence="2">
    <name type="scientific">Tanacetum cinerariifolium</name>
    <name type="common">Dalmatian daisy</name>
    <name type="synonym">Chrysanthemum cinerariifolium</name>
    <dbReference type="NCBI Taxonomy" id="118510"/>
    <lineage>
        <taxon>Eukaryota</taxon>
        <taxon>Viridiplantae</taxon>
        <taxon>Streptophyta</taxon>
        <taxon>Embryophyta</taxon>
        <taxon>Tracheophyta</taxon>
        <taxon>Spermatophyta</taxon>
        <taxon>Magnoliopsida</taxon>
        <taxon>eudicotyledons</taxon>
        <taxon>Gunneridae</taxon>
        <taxon>Pentapetalae</taxon>
        <taxon>asterids</taxon>
        <taxon>campanulids</taxon>
        <taxon>Asterales</taxon>
        <taxon>Asteraceae</taxon>
        <taxon>Asteroideae</taxon>
        <taxon>Anthemideae</taxon>
        <taxon>Anthemidinae</taxon>
        <taxon>Tanacetum</taxon>
    </lineage>
</organism>
<dbReference type="PANTHER" id="PTHR45786:SF74">
    <property type="entry name" value="ATP-DEPENDENT DNA HELICASE"/>
    <property type="match status" value="1"/>
</dbReference>
<accession>A0A6L2MLJ7</accession>